<protein>
    <submittedName>
        <fullName evidence="1">Uncharacterized protein</fullName>
    </submittedName>
</protein>
<dbReference type="AlphaFoldDB" id="A0A6H5GVR5"/>
<sequence length="98" mass="11596">SRAPRDRARRRWPDRARFRRGTWASFATGHGRDFGNIAEKGPKTCYKFFPLTFTYHYEEHFNHSVAIHGRNSHALITSSIYRHSGPYLEQKRPYNSQN</sequence>
<accession>A0A6H5GVR5</accession>
<evidence type="ECO:0000313" key="2">
    <source>
        <dbReference type="Proteomes" id="UP000479000"/>
    </source>
</evidence>
<name>A0A6H5GVR5_9HEMI</name>
<proteinExistence type="predicted"/>
<reference evidence="1 2" key="1">
    <citation type="submission" date="2020-02" db="EMBL/GenBank/DDBJ databases">
        <authorList>
            <person name="Ferguson B K."/>
        </authorList>
    </citation>
    <scope>NUCLEOTIDE SEQUENCE [LARGE SCALE GENOMIC DNA]</scope>
</reference>
<dbReference type="EMBL" id="CADCXU010019030">
    <property type="protein sequence ID" value="CAB0007392.1"/>
    <property type="molecule type" value="Genomic_DNA"/>
</dbReference>
<dbReference type="Proteomes" id="UP000479000">
    <property type="component" value="Unassembled WGS sequence"/>
</dbReference>
<feature type="non-terminal residue" evidence="1">
    <location>
        <position position="1"/>
    </location>
</feature>
<organism evidence="1 2">
    <name type="scientific">Nesidiocoris tenuis</name>
    <dbReference type="NCBI Taxonomy" id="355587"/>
    <lineage>
        <taxon>Eukaryota</taxon>
        <taxon>Metazoa</taxon>
        <taxon>Ecdysozoa</taxon>
        <taxon>Arthropoda</taxon>
        <taxon>Hexapoda</taxon>
        <taxon>Insecta</taxon>
        <taxon>Pterygota</taxon>
        <taxon>Neoptera</taxon>
        <taxon>Paraneoptera</taxon>
        <taxon>Hemiptera</taxon>
        <taxon>Heteroptera</taxon>
        <taxon>Panheteroptera</taxon>
        <taxon>Cimicomorpha</taxon>
        <taxon>Miridae</taxon>
        <taxon>Dicyphina</taxon>
        <taxon>Nesidiocoris</taxon>
    </lineage>
</organism>
<gene>
    <name evidence="1" type="ORF">NTEN_LOCUS12677</name>
</gene>
<evidence type="ECO:0000313" key="1">
    <source>
        <dbReference type="EMBL" id="CAB0007392.1"/>
    </source>
</evidence>
<keyword evidence="2" id="KW-1185">Reference proteome</keyword>